<sequence>MYAIRNKETGKFVSGTDYRQPYGNTFGIGEFSKIQMIIYRQISNGSALTYADYWHAERDFFDRGCSSKLYKIVKVDLVEVDE</sequence>
<dbReference type="OrthoDB" id="2087384at2"/>
<dbReference type="RefSeq" id="WP_089120735.1">
    <property type="nucleotide sequence ID" value="NZ_BCMI01000005.1"/>
</dbReference>
<name>A0A1Z5IUQ4_9LACO</name>
<dbReference type="AlphaFoldDB" id="A0A1Z5IUQ4"/>
<reference evidence="1 2" key="1">
    <citation type="submission" date="2015-11" db="EMBL/GenBank/DDBJ databases">
        <title>Draft genome sequences of new species of the genus Lactobacillus isolated from orchardgrass silage.</title>
        <authorList>
            <person name="Tohno M."/>
            <person name="Tanizawa Y."/>
            <person name="Arita M."/>
        </authorList>
    </citation>
    <scope>NUCLEOTIDE SEQUENCE [LARGE SCALE GENOMIC DNA]</scope>
    <source>
        <strain evidence="1 2">IWT25</strain>
    </source>
</reference>
<accession>A0A1Z5IUQ4</accession>
<gene>
    <name evidence="1" type="ORF">IWT25_00733</name>
</gene>
<protein>
    <submittedName>
        <fullName evidence="1">Uncharacterized protein</fullName>
    </submittedName>
</protein>
<dbReference type="EMBL" id="BCMI01000005">
    <property type="protein sequence ID" value="GAX05429.1"/>
    <property type="molecule type" value="Genomic_DNA"/>
</dbReference>
<evidence type="ECO:0000313" key="1">
    <source>
        <dbReference type="EMBL" id="GAX05429.1"/>
    </source>
</evidence>
<comment type="caution">
    <text evidence="1">The sequence shown here is derived from an EMBL/GenBank/DDBJ whole genome shotgun (WGS) entry which is preliminary data.</text>
</comment>
<dbReference type="Proteomes" id="UP000198414">
    <property type="component" value="Unassembled WGS sequence"/>
</dbReference>
<organism evidence="1 2">
    <name type="scientific">Secundilactobacillus pentosiphilus</name>
    <dbReference type="NCBI Taxonomy" id="1714682"/>
    <lineage>
        <taxon>Bacteria</taxon>
        <taxon>Bacillati</taxon>
        <taxon>Bacillota</taxon>
        <taxon>Bacilli</taxon>
        <taxon>Lactobacillales</taxon>
        <taxon>Lactobacillaceae</taxon>
        <taxon>Secundilactobacillus</taxon>
    </lineage>
</organism>
<evidence type="ECO:0000313" key="2">
    <source>
        <dbReference type="Proteomes" id="UP000198414"/>
    </source>
</evidence>
<proteinExistence type="predicted"/>